<accession>A0A9X0CQ56</accession>
<gene>
    <name evidence="2" type="ORF">OS493_022053</name>
</gene>
<protein>
    <submittedName>
        <fullName evidence="2">Uncharacterized protein</fullName>
    </submittedName>
</protein>
<feature type="region of interest" description="Disordered" evidence="1">
    <location>
        <begin position="1"/>
        <end position="27"/>
    </location>
</feature>
<feature type="compositionally biased region" description="Basic and acidic residues" evidence="1">
    <location>
        <begin position="45"/>
        <end position="63"/>
    </location>
</feature>
<keyword evidence="3" id="KW-1185">Reference proteome</keyword>
<dbReference type="OrthoDB" id="6021232at2759"/>
<dbReference type="AlphaFoldDB" id="A0A9X0CQ56"/>
<dbReference type="EMBL" id="MU826840">
    <property type="protein sequence ID" value="KAJ7371952.1"/>
    <property type="molecule type" value="Genomic_DNA"/>
</dbReference>
<evidence type="ECO:0000313" key="3">
    <source>
        <dbReference type="Proteomes" id="UP001163046"/>
    </source>
</evidence>
<dbReference type="Proteomes" id="UP001163046">
    <property type="component" value="Unassembled WGS sequence"/>
</dbReference>
<evidence type="ECO:0000313" key="2">
    <source>
        <dbReference type="EMBL" id="KAJ7371952.1"/>
    </source>
</evidence>
<comment type="caution">
    <text evidence="2">The sequence shown here is derived from an EMBL/GenBank/DDBJ whole genome shotgun (WGS) entry which is preliminary data.</text>
</comment>
<feature type="region of interest" description="Disordered" evidence="1">
    <location>
        <begin position="44"/>
        <end position="63"/>
    </location>
</feature>
<evidence type="ECO:0000256" key="1">
    <source>
        <dbReference type="SAM" id="MobiDB-lite"/>
    </source>
</evidence>
<name>A0A9X0CQ56_9CNID</name>
<organism evidence="2 3">
    <name type="scientific">Desmophyllum pertusum</name>
    <dbReference type="NCBI Taxonomy" id="174260"/>
    <lineage>
        <taxon>Eukaryota</taxon>
        <taxon>Metazoa</taxon>
        <taxon>Cnidaria</taxon>
        <taxon>Anthozoa</taxon>
        <taxon>Hexacorallia</taxon>
        <taxon>Scleractinia</taxon>
        <taxon>Caryophylliina</taxon>
        <taxon>Caryophylliidae</taxon>
        <taxon>Desmophyllum</taxon>
    </lineage>
</organism>
<proteinExistence type="predicted"/>
<reference evidence="2" key="1">
    <citation type="submission" date="2023-01" db="EMBL/GenBank/DDBJ databases">
        <title>Genome assembly of the deep-sea coral Lophelia pertusa.</title>
        <authorList>
            <person name="Herrera S."/>
            <person name="Cordes E."/>
        </authorList>
    </citation>
    <scope>NUCLEOTIDE SEQUENCE</scope>
    <source>
        <strain evidence="2">USNM1676648</strain>
        <tissue evidence="2">Polyp</tissue>
    </source>
</reference>
<sequence length="85" mass="9127">MQDARGIVGISKNPAAPDKWFSPQSSHAERSAVTAATTQMCGVEDSSRIGSHKESGGPRKIRDEMDVQKVVAVIKDSMVNPFDLA</sequence>